<dbReference type="InterPro" id="IPR024744">
    <property type="entry name" value="CSS-motif_dom"/>
</dbReference>
<keyword evidence="7" id="KW-1133">Transmembrane helix</keyword>
<evidence type="ECO:0000256" key="7">
    <source>
        <dbReference type="ARBA" id="ARBA00022989"/>
    </source>
</evidence>
<evidence type="ECO:0000256" key="3">
    <source>
        <dbReference type="ARBA" id="ARBA00022475"/>
    </source>
</evidence>
<feature type="domain" description="EAL" evidence="10">
    <location>
        <begin position="262"/>
        <end position="514"/>
    </location>
</feature>
<evidence type="ECO:0000256" key="5">
    <source>
        <dbReference type="ARBA" id="ARBA00022692"/>
    </source>
</evidence>
<evidence type="ECO:0000256" key="6">
    <source>
        <dbReference type="ARBA" id="ARBA00022801"/>
    </source>
</evidence>
<evidence type="ECO:0000259" key="10">
    <source>
        <dbReference type="PROSITE" id="PS50883"/>
    </source>
</evidence>
<evidence type="ECO:0000313" key="11">
    <source>
        <dbReference type="EMBL" id="KRG76094.1"/>
    </source>
</evidence>
<gene>
    <name evidence="11" type="ORF">ABB28_03915</name>
</gene>
<dbReference type="SMART" id="SM00052">
    <property type="entry name" value="EAL"/>
    <property type="match status" value="1"/>
</dbReference>
<keyword evidence="6" id="KW-0378">Hydrolase</keyword>
<keyword evidence="4" id="KW-0973">c-di-GMP</keyword>
<dbReference type="Pfam" id="PF00563">
    <property type="entry name" value="EAL"/>
    <property type="match status" value="1"/>
</dbReference>
<dbReference type="InterPro" id="IPR050706">
    <property type="entry name" value="Cyclic-di-GMP_PDE-like"/>
</dbReference>
<dbReference type="Proteomes" id="UP000051386">
    <property type="component" value="Unassembled WGS sequence"/>
</dbReference>
<keyword evidence="5" id="KW-0812">Transmembrane</keyword>
<comment type="caution">
    <text evidence="11">The sequence shown here is derived from an EMBL/GenBank/DDBJ whole genome shotgun (WGS) entry which is preliminary data.</text>
</comment>
<keyword evidence="8" id="KW-0472">Membrane</keyword>
<reference evidence="11 12" key="1">
    <citation type="submission" date="2015-05" db="EMBL/GenBank/DDBJ databases">
        <title>Genome sequencing and analysis of members of genus Stenotrophomonas.</title>
        <authorList>
            <person name="Patil P.P."/>
            <person name="Midha S."/>
            <person name="Patil P.B."/>
        </authorList>
    </citation>
    <scope>NUCLEOTIDE SEQUENCE [LARGE SCALE GENOMIC DNA]</scope>
    <source>
        <strain evidence="11 12">DSM 21508</strain>
    </source>
</reference>
<keyword evidence="3" id="KW-1003">Cell membrane</keyword>
<organism evidence="11 12">
    <name type="scientific">Stenotrophomonas chelatiphaga</name>
    <dbReference type="NCBI Taxonomy" id="517011"/>
    <lineage>
        <taxon>Bacteria</taxon>
        <taxon>Pseudomonadati</taxon>
        <taxon>Pseudomonadota</taxon>
        <taxon>Gammaproteobacteria</taxon>
        <taxon>Lysobacterales</taxon>
        <taxon>Lysobacteraceae</taxon>
        <taxon>Stenotrophomonas</taxon>
    </lineage>
</organism>
<protein>
    <recommendedName>
        <fullName evidence="2">cyclic-guanylate-specific phosphodiesterase</fullName>
        <ecNumber evidence="2">3.1.4.52</ecNumber>
    </recommendedName>
</protein>
<dbReference type="InterPro" id="IPR035919">
    <property type="entry name" value="EAL_sf"/>
</dbReference>
<evidence type="ECO:0000256" key="8">
    <source>
        <dbReference type="ARBA" id="ARBA00023136"/>
    </source>
</evidence>
<dbReference type="AlphaFoldDB" id="A0A0R0DDN8"/>
<dbReference type="InterPro" id="IPR001633">
    <property type="entry name" value="EAL_dom"/>
</dbReference>
<dbReference type="PROSITE" id="PS50883">
    <property type="entry name" value="EAL"/>
    <property type="match status" value="1"/>
</dbReference>
<dbReference type="Pfam" id="PF12792">
    <property type="entry name" value="CSS-motif"/>
    <property type="match status" value="1"/>
</dbReference>
<dbReference type="RefSeq" id="WP_057507368.1">
    <property type="nucleotide sequence ID" value="NZ_LDJK01000011.1"/>
</dbReference>
<dbReference type="GO" id="GO:0005886">
    <property type="term" value="C:plasma membrane"/>
    <property type="evidence" value="ECO:0007669"/>
    <property type="project" value="UniProtKB-SubCell"/>
</dbReference>
<keyword evidence="12" id="KW-1185">Reference proteome</keyword>
<evidence type="ECO:0000256" key="4">
    <source>
        <dbReference type="ARBA" id="ARBA00022636"/>
    </source>
</evidence>
<comment type="catalytic activity">
    <reaction evidence="9">
        <text>3',3'-c-di-GMP + H2O = 5'-phosphoguanylyl(3'-&gt;5')guanosine + H(+)</text>
        <dbReference type="Rhea" id="RHEA:24902"/>
        <dbReference type="ChEBI" id="CHEBI:15377"/>
        <dbReference type="ChEBI" id="CHEBI:15378"/>
        <dbReference type="ChEBI" id="CHEBI:58754"/>
        <dbReference type="ChEBI" id="CHEBI:58805"/>
        <dbReference type="EC" id="3.1.4.52"/>
    </reaction>
</comment>
<proteinExistence type="predicted"/>
<dbReference type="PANTHER" id="PTHR33121">
    <property type="entry name" value="CYCLIC DI-GMP PHOSPHODIESTERASE PDEF"/>
    <property type="match status" value="1"/>
</dbReference>
<dbReference type="EMBL" id="LDJK01000011">
    <property type="protein sequence ID" value="KRG76094.1"/>
    <property type="molecule type" value="Genomic_DNA"/>
</dbReference>
<dbReference type="CDD" id="cd01948">
    <property type="entry name" value="EAL"/>
    <property type="match status" value="1"/>
</dbReference>
<dbReference type="Gene3D" id="3.20.20.450">
    <property type="entry name" value="EAL domain"/>
    <property type="match status" value="1"/>
</dbReference>
<evidence type="ECO:0000256" key="2">
    <source>
        <dbReference type="ARBA" id="ARBA00012282"/>
    </source>
</evidence>
<dbReference type="EC" id="3.1.4.52" evidence="2"/>
<evidence type="ECO:0000313" key="12">
    <source>
        <dbReference type="Proteomes" id="UP000051386"/>
    </source>
</evidence>
<dbReference type="GO" id="GO:0071111">
    <property type="term" value="F:cyclic-guanylate-specific phosphodiesterase activity"/>
    <property type="evidence" value="ECO:0007669"/>
    <property type="project" value="UniProtKB-EC"/>
</dbReference>
<evidence type="ECO:0000256" key="9">
    <source>
        <dbReference type="ARBA" id="ARBA00034290"/>
    </source>
</evidence>
<evidence type="ECO:0000256" key="1">
    <source>
        <dbReference type="ARBA" id="ARBA00004651"/>
    </source>
</evidence>
<comment type="subcellular location">
    <subcellularLocation>
        <location evidence="1">Cell membrane</location>
        <topology evidence="1">Multi-pass membrane protein</topology>
    </subcellularLocation>
</comment>
<sequence length="533" mass="58678">MNRIRMQLLMALVGLLAAALPLAMMTWLSWHHAANTAQAQLRETAERALERADRSYQQALSALQAMQHSPLAPCSPEHIQLMQTRVVTTSSVDQISYFQQGRVRCTSWGRPVDVPAPSQPDHTTADGAILQLDLEPRAPYGRCMLSLRLDDYEALTDPYHFVDLIGARDIRIAIATPDGRLIAQQSLPDQALLQSLLRDPRTGDDGTLLFASARSEAWLAVVTTPRTGISGIFLQQAWLLVPVSLLLGAAAMAGTLGLSRRRYSLKGELSHAIRRNELYVVYQPIIELETGICVGAEALVRWRRADGSEVRPDLFIPLAEASGLIGAITDEVIERVIVDMRDLLVGDRSAHIAINLAPEDMISGRALKVIAAKLAGTGIANQQIWLEATERGFMDIEKARAVISAARHSGHAVAIDDFGVGYSNLQYLQQLPLDALKIDKSFIDAIGTDSATSPVTGHIIDMAKTLGLFVVAEGVETEDQLAYLHSRHVEFGQGWLFAKALPREEFIAFHRRRQELYGAAREDMQNTRRQAGH</sequence>
<dbReference type="PANTHER" id="PTHR33121:SF79">
    <property type="entry name" value="CYCLIC DI-GMP PHOSPHODIESTERASE PDED-RELATED"/>
    <property type="match status" value="1"/>
</dbReference>
<dbReference type="PATRIC" id="fig|517011.3.peg.155"/>
<accession>A0A0R0DDN8</accession>
<name>A0A0R0DDN8_9GAMM</name>
<dbReference type="SUPFAM" id="SSF141868">
    <property type="entry name" value="EAL domain-like"/>
    <property type="match status" value="1"/>
</dbReference>